<dbReference type="Gene3D" id="1.10.30.50">
    <property type="match status" value="1"/>
</dbReference>
<evidence type="ECO:0000313" key="2">
    <source>
        <dbReference type="Proteomes" id="UP000661858"/>
    </source>
</evidence>
<dbReference type="InterPro" id="IPR003615">
    <property type="entry name" value="HNH_nuc"/>
</dbReference>
<keyword evidence="2" id="KW-1185">Reference proteome</keyword>
<reference evidence="1" key="1">
    <citation type="submission" date="2021-01" db="EMBL/GenBank/DDBJ databases">
        <title>WGS of actinomycetes isolated from Thailand.</title>
        <authorList>
            <person name="Thawai C."/>
        </authorList>
    </citation>
    <scope>NUCLEOTIDE SEQUENCE</scope>
    <source>
        <strain evidence="1">RCU-197</strain>
    </source>
</reference>
<evidence type="ECO:0008006" key="3">
    <source>
        <dbReference type="Google" id="ProtNLM"/>
    </source>
</evidence>
<accession>A0A937EP00</accession>
<organism evidence="1 2">
    <name type="scientific">Streptomyces actinomycinicus</name>
    <dbReference type="NCBI Taxonomy" id="1695166"/>
    <lineage>
        <taxon>Bacteria</taxon>
        <taxon>Bacillati</taxon>
        <taxon>Actinomycetota</taxon>
        <taxon>Actinomycetes</taxon>
        <taxon>Kitasatosporales</taxon>
        <taxon>Streptomycetaceae</taxon>
        <taxon>Streptomyces</taxon>
    </lineage>
</organism>
<sequence length="243" mass="27248">MEAAGEHFRQAARQGTLHELDSQEFTVPGIAPGDLVRWAYDNGMVGSRDGRAVYERILGAAPDERCPLCGHGMVRTLDHFLPKRMFPALCVDPLNLVPACADCNHIKGERHPADAETTPLHPYLDRIDQDSWLDAQVTHSSPVWLDFFVSPPSSWAHILIERTRYHFTLFGLARLFAVQANRTVNNIRRQLTAMLDAGGKDMVRAYLTDEAETRLADRLNGWEGVTYRALARDDAFCSGAFEL</sequence>
<evidence type="ECO:0000313" key="1">
    <source>
        <dbReference type="EMBL" id="MBL1086842.1"/>
    </source>
</evidence>
<dbReference type="EMBL" id="JAERRK010000025">
    <property type="protein sequence ID" value="MBL1086842.1"/>
    <property type="molecule type" value="Genomic_DNA"/>
</dbReference>
<dbReference type="RefSeq" id="WP_201843387.1">
    <property type="nucleotide sequence ID" value="NZ_JAERRK010000025.1"/>
</dbReference>
<name>A0A937EP00_9ACTN</name>
<dbReference type="CDD" id="cd00085">
    <property type="entry name" value="HNHc"/>
    <property type="match status" value="1"/>
</dbReference>
<dbReference type="Proteomes" id="UP000661858">
    <property type="component" value="Unassembled WGS sequence"/>
</dbReference>
<comment type="caution">
    <text evidence="1">The sequence shown here is derived from an EMBL/GenBank/DDBJ whole genome shotgun (WGS) entry which is preliminary data.</text>
</comment>
<protein>
    <recommendedName>
        <fullName evidence="3">HNH endonuclease</fullName>
    </recommendedName>
</protein>
<dbReference type="AlphaFoldDB" id="A0A937EP00"/>
<gene>
    <name evidence="1" type="ORF">JK359_33595</name>
</gene>
<proteinExistence type="predicted"/>